<dbReference type="EMBL" id="VFOS01000001">
    <property type="protein sequence ID" value="TQL64452.1"/>
    <property type="molecule type" value="Genomic_DNA"/>
</dbReference>
<feature type="region of interest" description="Disordered" evidence="1">
    <location>
        <begin position="245"/>
        <end position="304"/>
    </location>
</feature>
<dbReference type="Proteomes" id="UP000315389">
    <property type="component" value="Unassembled WGS sequence"/>
</dbReference>
<comment type="caution">
    <text evidence="3">The sequence shown here is derived from an EMBL/GenBank/DDBJ whole genome shotgun (WGS) entry which is preliminary data.</text>
</comment>
<keyword evidence="2" id="KW-1133">Transmembrane helix</keyword>
<keyword evidence="2" id="KW-0812">Transmembrane</keyword>
<feature type="compositionally biased region" description="Polar residues" evidence="1">
    <location>
        <begin position="262"/>
        <end position="292"/>
    </location>
</feature>
<dbReference type="OrthoDB" id="4350291at2"/>
<dbReference type="AlphaFoldDB" id="A0A542ZVW8"/>
<gene>
    <name evidence="3" type="ORF">FB461_0956</name>
</gene>
<feature type="transmembrane region" description="Helical" evidence="2">
    <location>
        <begin position="381"/>
        <end position="404"/>
    </location>
</feature>
<proteinExistence type="predicted"/>
<dbReference type="RefSeq" id="WP_142119416.1">
    <property type="nucleotide sequence ID" value="NZ_BAAASV010000003.1"/>
</dbReference>
<keyword evidence="4" id="KW-1185">Reference proteome</keyword>
<keyword evidence="2" id="KW-0472">Membrane</keyword>
<protein>
    <submittedName>
        <fullName evidence="3">Uncharacterized protein</fullName>
    </submittedName>
</protein>
<accession>A0A542ZVW8</accession>
<reference evidence="3 4" key="1">
    <citation type="submission" date="2019-06" db="EMBL/GenBank/DDBJ databases">
        <title>Sequencing the genomes of 1000 actinobacteria strains.</title>
        <authorList>
            <person name="Klenk H.-P."/>
        </authorList>
    </citation>
    <scope>NUCLEOTIDE SEQUENCE [LARGE SCALE GENOMIC DNA]</scope>
    <source>
        <strain evidence="3 4">DSM 4813</strain>
    </source>
</reference>
<feature type="transmembrane region" description="Helical" evidence="2">
    <location>
        <begin position="224"/>
        <end position="244"/>
    </location>
</feature>
<name>A0A542ZVW8_RARFA</name>
<evidence type="ECO:0000313" key="3">
    <source>
        <dbReference type="EMBL" id="TQL64452.1"/>
    </source>
</evidence>
<sequence length="428" mass="44392">MTERSARTTTKRRGAGTALIVLSILFALTAPLAALASGLRTHFVTTDGFVAALAPLASDPALQGDLAKQTVAVIESQVSLDDLARSGLGALLMGDRLNFSEDQVGLLADLLAGAARDALAGAVADALASRRFAAAWEQALRLSHTAVDALLMESGPGVIKLDGDGTVSIQLKPIIEFVAARLTERGYSWASRIRAVDREIVLVQTAHLTTARSVYQGIDRAGRFLPWLAVLLAAAGVSLAAGTARGRTRRRAKGETAASPVEQDSGTAISLVEQDSATATSPVEQDSATATSPVEKDSGTATSLVEQDSEPLRLSLQRATWRAGARWLAFAALWATLATGILEIVMHLARGAGAEALTGSAAISPQSADAVLRAVTGGLSYALLGAGSVLAGIAVAAFTVAFLAPRFRRGPRRTWDSHTADAAREAAD</sequence>
<evidence type="ECO:0000256" key="2">
    <source>
        <dbReference type="SAM" id="Phobius"/>
    </source>
</evidence>
<feature type="transmembrane region" description="Helical" evidence="2">
    <location>
        <begin position="327"/>
        <end position="349"/>
    </location>
</feature>
<organism evidence="3 4">
    <name type="scientific">Rarobacter faecitabidus</name>
    <dbReference type="NCBI Taxonomy" id="13243"/>
    <lineage>
        <taxon>Bacteria</taxon>
        <taxon>Bacillati</taxon>
        <taxon>Actinomycetota</taxon>
        <taxon>Actinomycetes</taxon>
        <taxon>Micrococcales</taxon>
        <taxon>Rarobacteraceae</taxon>
        <taxon>Rarobacter</taxon>
    </lineage>
</organism>
<evidence type="ECO:0000313" key="4">
    <source>
        <dbReference type="Proteomes" id="UP000315389"/>
    </source>
</evidence>
<evidence type="ECO:0000256" key="1">
    <source>
        <dbReference type="SAM" id="MobiDB-lite"/>
    </source>
</evidence>